<dbReference type="InterPro" id="IPR003494">
    <property type="entry name" value="SHS2_FtsA"/>
</dbReference>
<dbReference type="InterPro" id="IPR050696">
    <property type="entry name" value="FtsA/MreB"/>
</dbReference>
<feature type="domain" description="SHS2" evidence="1">
    <location>
        <begin position="1"/>
        <end position="176"/>
    </location>
</feature>
<dbReference type="GO" id="GO:0009898">
    <property type="term" value="C:cytoplasmic side of plasma membrane"/>
    <property type="evidence" value="ECO:0007669"/>
    <property type="project" value="TreeGrafter"/>
</dbReference>
<evidence type="ECO:0000313" key="2">
    <source>
        <dbReference type="EMBL" id="HIQ72092.1"/>
    </source>
</evidence>
<comment type="caution">
    <text evidence="2">The sequence shown here is derived from an EMBL/GenBank/DDBJ whole genome shotgun (WGS) entry which is preliminary data.</text>
</comment>
<gene>
    <name evidence="2" type="ORF">IAB73_07805</name>
</gene>
<dbReference type="AlphaFoldDB" id="A0A9D0ZAA6"/>
<dbReference type="PANTHER" id="PTHR32432">
    <property type="entry name" value="CELL DIVISION PROTEIN FTSA-RELATED"/>
    <property type="match status" value="1"/>
</dbReference>
<evidence type="ECO:0000313" key="3">
    <source>
        <dbReference type="Proteomes" id="UP000886887"/>
    </source>
</evidence>
<sequence length="376" mass="41011">MTLVAESGSYHRCDIIGAGTVPYDGFMDGEWNAPTLVSQAIQDSIAEAEAQSHRRIREVYVGVPGEFSRVYVIETQVQLQGADPRVTPADVERVFIQATEEVQPLRGAIIHRSPAWFMVDEGKKTMEPVDMKGSTLRAMVSFIVADQFFLNDVSNRMAQLGLTVKGFYSTPMGEALLFLTPEDRDRTAVLVDVGYLSTEVMTVEGDALIFHKVLPVGGAHITLDLATGLEAPMAQCEQIKRGYVFNTSGEDKQEAAEGGEAFTHEQVARVLEPRVDEIAEMIQDCIDHSGVRLGSWSNIYLTGGGIAPMNGGRVYLSNQLGRAVRQPAAKTAKLNSPIYSSALGLVDLVFETLESSEEENSLLGKASSFFQKLLGK</sequence>
<dbReference type="PANTHER" id="PTHR32432:SF4">
    <property type="entry name" value="CELL DIVISION PROTEIN FTSA"/>
    <property type="match status" value="1"/>
</dbReference>
<dbReference type="GO" id="GO:0051301">
    <property type="term" value="P:cell division"/>
    <property type="evidence" value="ECO:0007669"/>
    <property type="project" value="InterPro"/>
</dbReference>
<reference evidence="2" key="2">
    <citation type="journal article" date="2021" name="PeerJ">
        <title>Extensive microbial diversity within the chicken gut microbiome revealed by metagenomics and culture.</title>
        <authorList>
            <person name="Gilroy R."/>
            <person name="Ravi A."/>
            <person name="Getino M."/>
            <person name="Pursley I."/>
            <person name="Horton D.L."/>
            <person name="Alikhan N.F."/>
            <person name="Baker D."/>
            <person name="Gharbi K."/>
            <person name="Hall N."/>
            <person name="Watson M."/>
            <person name="Adriaenssens E.M."/>
            <person name="Foster-Nyarko E."/>
            <person name="Jarju S."/>
            <person name="Secka A."/>
            <person name="Antonio M."/>
            <person name="Oren A."/>
            <person name="Chaudhuri R.R."/>
            <person name="La Ragione R."/>
            <person name="Hildebrand F."/>
            <person name="Pallen M.J."/>
        </authorList>
    </citation>
    <scope>NUCLEOTIDE SEQUENCE</scope>
    <source>
        <strain evidence="2">ChiSxjej2B14-6234</strain>
    </source>
</reference>
<reference evidence="2" key="1">
    <citation type="submission" date="2020-10" db="EMBL/GenBank/DDBJ databases">
        <authorList>
            <person name="Gilroy R."/>
        </authorList>
    </citation>
    <scope>NUCLEOTIDE SEQUENCE</scope>
    <source>
        <strain evidence="2">ChiSxjej2B14-6234</strain>
    </source>
</reference>
<dbReference type="Gene3D" id="3.30.420.40">
    <property type="match status" value="1"/>
</dbReference>
<proteinExistence type="predicted"/>
<dbReference type="Proteomes" id="UP000886887">
    <property type="component" value="Unassembled WGS sequence"/>
</dbReference>
<dbReference type="SMART" id="SM00842">
    <property type="entry name" value="FtsA"/>
    <property type="match status" value="1"/>
</dbReference>
<evidence type="ECO:0000259" key="1">
    <source>
        <dbReference type="SMART" id="SM00842"/>
    </source>
</evidence>
<accession>A0A9D0ZAA6</accession>
<dbReference type="GO" id="GO:0032153">
    <property type="term" value="C:cell division site"/>
    <property type="evidence" value="ECO:0007669"/>
    <property type="project" value="TreeGrafter"/>
</dbReference>
<dbReference type="InterPro" id="IPR043129">
    <property type="entry name" value="ATPase_NBD"/>
</dbReference>
<dbReference type="SUPFAM" id="SSF53067">
    <property type="entry name" value="Actin-like ATPase domain"/>
    <property type="match status" value="2"/>
</dbReference>
<dbReference type="EMBL" id="DVFJ01000028">
    <property type="protein sequence ID" value="HIQ72092.1"/>
    <property type="molecule type" value="Genomic_DNA"/>
</dbReference>
<dbReference type="Pfam" id="PF02491">
    <property type="entry name" value="SHS2_FTSA"/>
    <property type="match status" value="1"/>
</dbReference>
<protein>
    <recommendedName>
        <fullName evidence="1">SHS2 domain-containing protein</fullName>
    </recommendedName>
</protein>
<dbReference type="Pfam" id="PF14450">
    <property type="entry name" value="FtsA"/>
    <property type="match status" value="1"/>
</dbReference>
<organism evidence="2 3">
    <name type="scientific">Candidatus Onthenecus intestinigallinarum</name>
    <dbReference type="NCBI Taxonomy" id="2840875"/>
    <lineage>
        <taxon>Bacteria</taxon>
        <taxon>Bacillati</taxon>
        <taxon>Bacillota</taxon>
        <taxon>Clostridia</taxon>
        <taxon>Eubacteriales</taxon>
        <taxon>Candidatus Onthenecus</taxon>
    </lineage>
</organism>
<name>A0A9D0ZAA6_9FIRM</name>